<protein>
    <submittedName>
        <fullName evidence="2">Uncharacterized protein</fullName>
    </submittedName>
</protein>
<reference evidence="2 3" key="1">
    <citation type="submission" date="2020-08" db="EMBL/GenBank/DDBJ databases">
        <title>Sequencing the genomes of 1000 actinobacteria strains.</title>
        <authorList>
            <person name="Klenk H.-P."/>
        </authorList>
    </citation>
    <scope>NUCLEOTIDE SEQUENCE [LARGE SCALE GENOMIC DNA]</scope>
    <source>
        <strain evidence="2 3">DSM 45784</strain>
    </source>
</reference>
<evidence type="ECO:0000256" key="1">
    <source>
        <dbReference type="SAM" id="Phobius"/>
    </source>
</evidence>
<feature type="transmembrane region" description="Helical" evidence="1">
    <location>
        <begin position="6"/>
        <end position="28"/>
    </location>
</feature>
<dbReference type="Proteomes" id="UP000542210">
    <property type="component" value="Unassembled WGS sequence"/>
</dbReference>
<keyword evidence="1" id="KW-0812">Transmembrane</keyword>
<dbReference type="EMBL" id="JACHND010000001">
    <property type="protein sequence ID" value="MBB4700573.1"/>
    <property type="molecule type" value="Genomic_DNA"/>
</dbReference>
<keyword evidence="3" id="KW-1185">Reference proteome</keyword>
<name>A0A7W7D5F3_9ACTN</name>
<accession>A0A7W7D5F3</accession>
<keyword evidence="1" id="KW-0472">Membrane</keyword>
<dbReference type="AlphaFoldDB" id="A0A7W7D5F3"/>
<dbReference type="RefSeq" id="WP_184878937.1">
    <property type="nucleotide sequence ID" value="NZ_BOOV01000039.1"/>
</dbReference>
<keyword evidence="1" id="KW-1133">Transmembrane helix</keyword>
<organism evidence="2 3">
    <name type="scientific">Sphaerisporangium siamense</name>
    <dbReference type="NCBI Taxonomy" id="795645"/>
    <lineage>
        <taxon>Bacteria</taxon>
        <taxon>Bacillati</taxon>
        <taxon>Actinomycetota</taxon>
        <taxon>Actinomycetes</taxon>
        <taxon>Streptosporangiales</taxon>
        <taxon>Streptosporangiaceae</taxon>
        <taxon>Sphaerisporangium</taxon>
    </lineage>
</organism>
<evidence type="ECO:0000313" key="3">
    <source>
        <dbReference type="Proteomes" id="UP000542210"/>
    </source>
</evidence>
<sequence>MVFSLLAVWLLAAAVPATTLMIVAIVALRGTEPDQRPEILRALAILARANHRHLPFLGGKQDAAPSIRGSSAK</sequence>
<proteinExistence type="predicted"/>
<comment type="caution">
    <text evidence="2">The sequence shown here is derived from an EMBL/GenBank/DDBJ whole genome shotgun (WGS) entry which is preliminary data.</text>
</comment>
<gene>
    <name evidence="2" type="ORF">BJ982_002117</name>
</gene>
<evidence type="ECO:0000313" key="2">
    <source>
        <dbReference type="EMBL" id="MBB4700573.1"/>
    </source>
</evidence>